<sequence>MMGIPLESAKSFSDKNSEGPRLPNTAGKSRKTKASLTSKQSQKKSGRLASDSIGHYLSSIGRVPLLTPAEEIELAHHVQNIKNCCKFRKKIEHNVIFIKLRLVEDLGIE</sequence>
<dbReference type="AlphaFoldDB" id="Q1PJF4"/>
<reference evidence="3" key="2">
    <citation type="submission" date="2006-04" db="EMBL/GenBank/DDBJ databases">
        <title>Sequencing of the draft fosmids and assembly of Prochlorococcus marinus environmental genome fragment.</title>
        <authorList>
            <consortium name="US DOE Joint Genome Institute (JGI)"/>
            <person name="Copeland A."/>
            <person name="Lucas S."/>
            <person name="Lapidus A."/>
            <person name="Barry K."/>
            <person name="Detter J.C."/>
            <person name="Glavina T."/>
            <person name="Hammon N."/>
            <person name="Israni S."/>
            <person name="Richardson P."/>
        </authorList>
    </citation>
    <scope>NUCLEOTIDE SEQUENCE</scope>
</reference>
<gene>
    <name evidence="3" type="ORF">HOT0M-3E5_0010</name>
</gene>
<proteinExistence type="predicted"/>
<feature type="domain" description="RNA polymerase sigma-70 region 1.2" evidence="2">
    <location>
        <begin position="51"/>
        <end position="79"/>
    </location>
</feature>
<dbReference type="GO" id="GO:0006352">
    <property type="term" value="P:DNA-templated transcription initiation"/>
    <property type="evidence" value="ECO:0007669"/>
    <property type="project" value="InterPro"/>
</dbReference>
<dbReference type="InterPro" id="IPR009042">
    <property type="entry name" value="RNA_pol_sigma70_r1_2"/>
</dbReference>
<organism evidence="3">
    <name type="scientific">uncultured Prochlorococcus marinus clone HOT0M-3E5</name>
    <dbReference type="NCBI Taxonomy" id="379388"/>
    <lineage>
        <taxon>Bacteria</taxon>
        <taxon>Bacillati</taxon>
        <taxon>Cyanobacteriota</taxon>
        <taxon>Cyanophyceae</taxon>
        <taxon>Synechococcales</taxon>
        <taxon>Prochlorococcaceae</taxon>
        <taxon>Prochlorococcus</taxon>
    </lineage>
</organism>
<dbReference type="InterPro" id="IPR013325">
    <property type="entry name" value="RNA_pol_sigma_r2"/>
</dbReference>
<reference evidence="3" key="1">
    <citation type="journal article" date="2006" name="Science">
        <title>Genomic islands and the ecology and evolution of Prochlorococcus.</title>
        <authorList>
            <person name="Coleman M.L."/>
            <person name="Sullivan M.B."/>
            <person name="Martiny A.C."/>
            <person name="Steglich C."/>
            <person name="Barry K."/>
            <person name="Delong E.F."/>
            <person name="Chisholm S.W."/>
        </authorList>
    </citation>
    <scope>NUCLEOTIDE SEQUENCE</scope>
</reference>
<protein>
    <submittedName>
        <fullName evidence="3">Type II alternative RNA polymerase sigma factor, sigma-70 family</fullName>
    </submittedName>
</protein>
<dbReference type="Pfam" id="PF00140">
    <property type="entry name" value="Sigma70_r1_2"/>
    <property type="match status" value="1"/>
</dbReference>
<name>Q1PJF4_PROMR</name>
<evidence type="ECO:0000256" key="1">
    <source>
        <dbReference type="SAM" id="MobiDB-lite"/>
    </source>
</evidence>
<dbReference type="GO" id="GO:0016987">
    <property type="term" value="F:sigma factor activity"/>
    <property type="evidence" value="ECO:0007669"/>
    <property type="project" value="InterPro"/>
</dbReference>
<dbReference type="SUPFAM" id="SSF88946">
    <property type="entry name" value="Sigma2 domain of RNA polymerase sigma factors"/>
    <property type="match status" value="1"/>
</dbReference>
<accession>Q1PJF4</accession>
<dbReference type="EMBL" id="DQ366736">
    <property type="protein sequence ID" value="ABE11425.1"/>
    <property type="molecule type" value="Genomic_DNA"/>
</dbReference>
<evidence type="ECO:0000259" key="2">
    <source>
        <dbReference type="Pfam" id="PF00140"/>
    </source>
</evidence>
<feature type="region of interest" description="Disordered" evidence="1">
    <location>
        <begin position="1"/>
        <end position="50"/>
    </location>
</feature>
<dbReference type="GO" id="GO:0003677">
    <property type="term" value="F:DNA binding"/>
    <property type="evidence" value="ECO:0007669"/>
    <property type="project" value="InterPro"/>
</dbReference>
<evidence type="ECO:0000313" key="3">
    <source>
        <dbReference type="EMBL" id="ABE11425.1"/>
    </source>
</evidence>